<dbReference type="GO" id="GO:0016042">
    <property type="term" value="P:lipid catabolic process"/>
    <property type="evidence" value="ECO:0007669"/>
    <property type="project" value="TreeGrafter"/>
</dbReference>
<dbReference type="EMBL" id="VUJU01014862">
    <property type="protein sequence ID" value="KAF0699571.1"/>
    <property type="molecule type" value="Genomic_DNA"/>
</dbReference>
<dbReference type="PANTHER" id="PTHR11610:SF173">
    <property type="entry name" value="LIPASE DOMAIN-CONTAINING PROTEIN-RELATED"/>
    <property type="match status" value="1"/>
</dbReference>
<feature type="domain" description="Lipase" evidence="5">
    <location>
        <begin position="55"/>
        <end position="169"/>
    </location>
</feature>
<gene>
    <name evidence="6" type="ORF">FWK35_00035142</name>
</gene>
<evidence type="ECO:0000259" key="5">
    <source>
        <dbReference type="Pfam" id="PF00151"/>
    </source>
</evidence>
<dbReference type="InterPro" id="IPR000734">
    <property type="entry name" value="TAG_lipase"/>
</dbReference>
<dbReference type="AlphaFoldDB" id="A0A6G0VLW3"/>
<comment type="subcellular location">
    <subcellularLocation>
        <location evidence="1">Secreted</location>
    </subcellularLocation>
</comment>
<dbReference type="InterPro" id="IPR013818">
    <property type="entry name" value="Lipase"/>
</dbReference>
<dbReference type="OrthoDB" id="199913at2759"/>
<evidence type="ECO:0000313" key="7">
    <source>
        <dbReference type="Proteomes" id="UP000478052"/>
    </source>
</evidence>
<dbReference type="GO" id="GO:0005615">
    <property type="term" value="C:extracellular space"/>
    <property type="evidence" value="ECO:0007669"/>
    <property type="project" value="TreeGrafter"/>
</dbReference>
<sequence length="172" mass="18911">MSSDGGAANDNFDALSILQTMHKDGLKFYYLNSFLGREKYIQIKFGNESSILEHWIKDSPLKVTTHGWNTAMKNNTEGMFEVNYAYVDLGGFNIIAVDWSVYAKNIMYPKPASLTQAVGAVVAMFLERVVNVTGINPADIHLIGHSLGAHVVGSCGSHFKLGKIGRITGKHF</sequence>
<comment type="caution">
    <text evidence="6">The sequence shown here is derived from an EMBL/GenBank/DDBJ whole genome shotgun (WGS) entry which is preliminary data.</text>
</comment>
<accession>A0A6G0VLW3</accession>
<comment type="similarity">
    <text evidence="2 4">Belongs to the AB hydrolase superfamily. Lipase family.</text>
</comment>
<dbReference type="GO" id="GO:0016298">
    <property type="term" value="F:lipase activity"/>
    <property type="evidence" value="ECO:0007669"/>
    <property type="project" value="InterPro"/>
</dbReference>
<keyword evidence="7" id="KW-1185">Reference proteome</keyword>
<dbReference type="Pfam" id="PF00151">
    <property type="entry name" value="Lipase"/>
    <property type="match status" value="1"/>
</dbReference>
<dbReference type="Proteomes" id="UP000478052">
    <property type="component" value="Unassembled WGS sequence"/>
</dbReference>
<evidence type="ECO:0000256" key="1">
    <source>
        <dbReference type="ARBA" id="ARBA00004613"/>
    </source>
</evidence>
<evidence type="ECO:0000256" key="3">
    <source>
        <dbReference type="ARBA" id="ARBA00022525"/>
    </source>
</evidence>
<proteinExistence type="inferred from homology"/>
<dbReference type="InterPro" id="IPR029058">
    <property type="entry name" value="AB_hydrolase_fold"/>
</dbReference>
<evidence type="ECO:0000256" key="2">
    <source>
        <dbReference type="ARBA" id="ARBA00010701"/>
    </source>
</evidence>
<reference evidence="6 7" key="1">
    <citation type="submission" date="2019-08" db="EMBL/GenBank/DDBJ databases">
        <title>Whole genome of Aphis craccivora.</title>
        <authorList>
            <person name="Voronova N.V."/>
            <person name="Shulinski R.S."/>
            <person name="Bandarenka Y.V."/>
            <person name="Zhorov D.G."/>
            <person name="Warner D."/>
        </authorList>
    </citation>
    <scope>NUCLEOTIDE SEQUENCE [LARGE SCALE GENOMIC DNA]</scope>
    <source>
        <strain evidence="6">180601</strain>
        <tissue evidence="6">Whole Body</tissue>
    </source>
</reference>
<dbReference type="GO" id="GO:0017171">
    <property type="term" value="F:serine hydrolase activity"/>
    <property type="evidence" value="ECO:0007669"/>
    <property type="project" value="TreeGrafter"/>
</dbReference>
<keyword evidence="3" id="KW-0964">Secreted</keyword>
<dbReference type="SUPFAM" id="SSF53474">
    <property type="entry name" value="alpha/beta-Hydrolases"/>
    <property type="match status" value="1"/>
</dbReference>
<evidence type="ECO:0000313" key="6">
    <source>
        <dbReference type="EMBL" id="KAF0699571.1"/>
    </source>
</evidence>
<organism evidence="6 7">
    <name type="scientific">Aphis craccivora</name>
    <name type="common">Cowpea aphid</name>
    <dbReference type="NCBI Taxonomy" id="307492"/>
    <lineage>
        <taxon>Eukaryota</taxon>
        <taxon>Metazoa</taxon>
        <taxon>Ecdysozoa</taxon>
        <taxon>Arthropoda</taxon>
        <taxon>Hexapoda</taxon>
        <taxon>Insecta</taxon>
        <taxon>Pterygota</taxon>
        <taxon>Neoptera</taxon>
        <taxon>Paraneoptera</taxon>
        <taxon>Hemiptera</taxon>
        <taxon>Sternorrhyncha</taxon>
        <taxon>Aphidomorpha</taxon>
        <taxon>Aphidoidea</taxon>
        <taxon>Aphididae</taxon>
        <taxon>Aphidini</taxon>
        <taxon>Aphis</taxon>
        <taxon>Aphis</taxon>
    </lineage>
</organism>
<dbReference type="PRINTS" id="PR00821">
    <property type="entry name" value="TAGLIPASE"/>
</dbReference>
<protein>
    <submittedName>
        <fullName evidence="6">Pancreatic triacylglycerol lipase-like</fullName>
    </submittedName>
</protein>
<dbReference type="Gene3D" id="3.40.50.1820">
    <property type="entry name" value="alpha/beta hydrolase"/>
    <property type="match status" value="1"/>
</dbReference>
<name>A0A6G0VLW3_APHCR</name>
<evidence type="ECO:0000256" key="4">
    <source>
        <dbReference type="RuleBase" id="RU004262"/>
    </source>
</evidence>
<dbReference type="PANTHER" id="PTHR11610">
    <property type="entry name" value="LIPASE"/>
    <property type="match status" value="1"/>
</dbReference>